<proteinExistence type="inferred from homology"/>
<reference evidence="10 11" key="1">
    <citation type="submission" date="2020-01" db="EMBL/GenBank/DDBJ databases">
        <title>Genetics and antimicrobial susceptibilities of Nocardia species isolated from the soil; a comparison with species isolated from humans.</title>
        <authorList>
            <person name="Carrasco G."/>
            <person name="Monzon S."/>
            <person name="Sansegundo M."/>
            <person name="Garcia E."/>
            <person name="Garrido N."/>
            <person name="Medina M.J."/>
            <person name="Villalon P."/>
            <person name="Ramirez-Arocha A.C."/>
            <person name="Jimenez P."/>
            <person name="Cuesta I."/>
            <person name="Valdezate S."/>
        </authorList>
    </citation>
    <scope>NUCLEOTIDE SEQUENCE [LARGE SCALE GENOMIC DNA]</scope>
    <source>
        <strain evidence="10 11">CNM20110626</strain>
    </source>
</reference>
<dbReference type="InterPro" id="IPR029068">
    <property type="entry name" value="Glyas_Bleomycin-R_OHBP_Dase"/>
</dbReference>
<keyword evidence="3" id="KW-0479">Metal-binding</keyword>
<comment type="caution">
    <text evidence="10">The sequence shown here is derived from an EMBL/GenBank/DDBJ whole genome shotgun (WGS) entry which is preliminary data.</text>
</comment>
<keyword evidence="4 8" id="KW-0058">Aromatic hydrocarbons catabolism</keyword>
<dbReference type="GO" id="GO:0004462">
    <property type="term" value="F:lactoylglutathione lyase activity"/>
    <property type="evidence" value="ECO:0007669"/>
    <property type="project" value="InterPro"/>
</dbReference>
<gene>
    <name evidence="10" type="ORF">GV791_23850</name>
</gene>
<comment type="similarity">
    <text evidence="2 8">Belongs to the extradiol ring-cleavage dioxygenase family.</text>
</comment>
<name>A0A6P1CSQ3_9NOCA</name>
<accession>A0A6P1CSQ3</accession>
<dbReference type="Pfam" id="PF00903">
    <property type="entry name" value="Glyoxalase"/>
    <property type="match status" value="1"/>
</dbReference>
<dbReference type="GO" id="GO:0008198">
    <property type="term" value="F:ferrous iron binding"/>
    <property type="evidence" value="ECO:0007669"/>
    <property type="project" value="InterPro"/>
</dbReference>
<dbReference type="InterPro" id="IPR037523">
    <property type="entry name" value="VOC_core"/>
</dbReference>
<dbReference type="PROSITE" id="PS00082">
    <property type="entry name" value="EXTRADIOL_DIOXYGENAS"/>
    <property type="match status" value="1"/>
</dbReference>
<dbReference type="PANTHER" id="PTHR43279:SF1">
    <property type="entry name" value="CATECHOL-2,3-DIOXYGENASE"/>
    <property type="match status" value="1"/>
</dbReference>
<dbReference type="Gene3D" id="3.10.180.10">
    <property type="entry name" value="2,3-Dihydroxybiphenyl 1,2-Dioxygenase, domain 1"/>
    <property type="match status" value="1"/>
</dbReference>
<evidence type="ECO:0000313" key="11">
    <source>
        <dbReference type="Proteomes" id="UP000471166"/>
    </source>
</evidence>
<keyword evidence="5 8" id="KW-0223">Dioxygenase</keyword>
<evidence type="ECO:0000256" key="1">
    <source>
        <dbReference type="ARBA" id="ARBA00001954"/>
    </source>
</evidence>
<dbReference type="PROSITE" id="PS51819">
    <property type="entry name" value="VOC"/>
    <property type="match status" value="1"/>
</dbReference>
<dbReference type="SUPFAM" id="SSF54593">
    <property type="entry name" value="Glyoxalase/Bleomycin resistance protein/Dihydroxybiphenyl dioxygenase"/>
    <property type="match status" value="1"/>
</dbReference>
<dbReference type="AlphaFoldDB" id="A0A6P1CSQ3"/>
<sequence length="181" mass="19313">MGMRGINHVVLYVSDLERSLAFYEDVLGFQRLPMGFPGGAFLRHAGSANDHDLGLFQARRAVAAPPGSVGLYHVAWEVDTLTELAAMRAALARAGALTGSGDHGSTKALYGRDPDGIEFEVCWLVPDAWVEEALRPGAALTGPLDIDAEIERYGANTPGGPRTDPAVWARIAERDAAQGRS</sequence>
<evidence type="ECO:0000256" key="5">
    <source>
        <dbReference type="ARBA" id="ARBA00022964"/>
    </source>
</evidence>
<organism evidence="10 11">
    <name type="scientific">Nocardia cyriacigeorgica</name>
    <dbReference type="NCBI Taxonomy" id="135487"/>
    <lineage>
        <taxon>Bacteria</taxon>
        <taxon>Bacillati</taxon>
        <taxon>Actinomycetota</taxon>
        <taxon>Actinomycetes</taxon>
        <taxon>Mycobacteriales</taxon>
        <taxon>Nocardiaceae</taxon>
        <taxon>Nocardia</taxon>
    </lineage>
</organism>
<evidence type="ECO:0000313" key="10">
    <source>
        <dbReference type="EMBL" id="NEW35578.1"/>
    </source>
</evidence>
<keyword evidence="7 8" id="KW-0408">Iron</keyword>
<dbReference type="PROSITE" id="PS00934">
    <property type="entry name" value="GLYOXALASE_I_1"/>
    <property type="match status" value="1"/>
</dbReference>
<dbReference type="InterPro" id="IPR000486">
    <property type="entry name" value="Xdiol_ring_cleave_dOase_1/2"/>
</dbReference>
<evidence type="ECO:0000256" key="6">
    <source>
        <dbReference type="ARBA" id="ARBA00023002"/>
    </source>
</evidence>
<evidence type="ECO:0000256" key="3">
    <source>
        <dbReference type="ARBA" id="ARBA00022723"/>
    </source>
</evidence>
<dbReference type="InterPro" id="IPR018146">
    <property type="entry name" value="Glyoxalase_1_CS"/>
</dbReference>
<evidence type="ECO:0000256" key="2">
    <source>
        <dbReference type="ARBA" id="ARBA00008784"/>
    </source>
</evidence>
<evidence type="ECO:0000259" key="9">
    <source>
        <dbReference type="PROSITE" id="PS51819"/>
    </source>
</evidence>
<evidence type="ECO:0000256" key="4">
    <source>
        <dbReference type="ARBA" id="ARBA00022797"/>
    </source>
</evidence>
<evidence type="ECO:0000256" key="7">
    <source>
        <dbReference type="ARBA" id="ARBA00023004"/>
    </source>
</evidence>
<feature type="domain" description="VOC" evidence="9">
    <location>
        <begin position="5"/>
        <end position="124"/>
    </location>
</feature>
<dbReference type="Proteomes" id="UP000471166">
    <property type="component" value="Unassembled WGS sequence"/>
</dbReference>
<dbReference type="PANTHER" id="PTHR43279">
    <property type="entry name" value="CATECHOL-2,3-DIOXYGENASE"/>
    <property type="match status" value="1"/>
</dbReference>
<comment type="cofactor">
    <cofactor evidence="1 8">
        <name>Fe(2+)</name>
        <dbReference type="ChEBI" id="CHEBI:29033"/>
    </cofactor>
</comment>
<evidence type="ECO:0000256" key="8">
    <source>
        <dbReference type="RuleBase" id="RU000683"/>
    </source>
</evidence>
<dbReference type="InterPro" id="IPR004360">
    <property type="entry name" value="Glyas_Fos-R_dOase_dom"/>
</dbReference>
<keyword evidence="6 8" id="KW-0560">Oxidoreductase</keyword>
<protein>
    <submittedName>
        <fullName evidence="10">VOC family protein</fullName>
    </submittedName>
</protein>
<dbReference type="EMBL" id="JAAGVB010000048">
    <property type="protein sequence ID" value="NEW35578.1"/>
    <property type="molecule type" value="Genomic_DNA"/>
</dbReference>
<dbReference type="GO" id="GO:0051213">
    <property type="term" value="F:dioxygenase activity"/>
    <property type="evidence" value="ECO:0007669"/>
    <property type="project" value="UniProtKB-KW"/>
</dbReference>